<evidence type="ECO:0008006" key="4">
    <source>
        <dbReference type="Google" id="ProtNLM"/>
    </source>
</evidence>
<keyword evidence="1" id="KW-0812">Transmembrane</keyword>
<gene>
    <name evidence="2" type="ORF">EV216_13423</name>
</gene>
<dbReference type="Pfam" id="PF04304">
    <property type="entry name" value="DUF454"/>
    <property type="match status" value="1"/>
</dbReference>
<dbReference type="AlphaFoldDB" id="A0A4R1YIU1"/>
<accession>A0A4R1YIU1</accession>
<proteinExistence type="predicted"/>
<evidence type="ECO:0000313" key="2">
    <source>
        <dbReference type="EMBL" id="TCM76395.1"/>
    </source>
</evidence>
<evidence type="ECO:0000313" key="3">
    <source>
        <dbReference type="Proteomes" id="UP000295277"/>
    </source>
</evidence>
<protein>
    <recommendedName>
        <fullName evidence="4">Inner membrane protein</fullName>
    </recommendedName>
</protein>
<dbReference type="InterPro" id="IPR007401">
    <property type="entry name" value="DUF454"/>
</dbReference>
<feature type="transmembrane region" description="Helical" evidence="1">
    <location>
        <begin position="78"/>
        <end position="101"/>
    </location>
</feature>
<dbReference type="EMBL" id="SLVM01000034">
    <property type="protein sequence ID" value="TCM76395.1"/>
    <property type="molecule type" value="Genomic_DNA"/>
</dbReference>
<keyword evidence="1" id="KW-1133">Transmembrane helix</keyword>
<sequence length="123" mass="13214">MIVLRVTWGIVGLLSLGLGILGMFLPLLPTTGFLLIAAFCFARSSPALHDWLVNHRHLGGPITSWREHRAISTRSKRLAIASMGAAFLLSVLLGMAGWVLALQAVVLTTVGTYLVTRPTPPEA</sequence>
<dbReference type="OrthoDB" id="9816293at2"/>
<keyword evidence="3" id="KW-1185">Reference proteome</keyword>
<dbReference type="PANTHER" id="PTHR35813">
    <property type="entry name" value="INNER MEMBRANE PROTEIN YBAN"/>
    <property type="match status" value="1"/>
</dbReference>
<comment type="caution">
    <text evidence="2">The sequence shown here is derived from an EMBL/GenBank/DDBJ whole genome shotgun (WGS) entry which is preliminary data.</text>
</comment>
<dbReference type="RefSeq" id="WP_132696702.1">
    <property type="nucleotide sequence ID" value="NZ_SLVM01000034.1"/>
</dbReference>
<dbReference type="Proteomes" id="UP000295277">
    <property type="component" value="Unassembled WGS sequence"/>
</dbReference>
<keyword evidence="1" id="KW-0472">Membrane</keyword>
<name>A0A4R1YIU1_9RHOB</name>
<organism evidence="2 3">
    <name type="scientific">Rhodovulum steppense</name>
    <dbReference type="NCBI Taxonomy" id="540251"/>
    <lineage>
        <taxon>Bacteria</taxon>
        <taxon>Pseudomonadati</taxon>
        <taxon>Pseudomonadota</taxon>
        <taxon>Alphaproteobacteria</taxon>
        <taxon>Rhodobacterales</taxon>
        <taxon>Paracoccaceae</taxon>
        <taxon>Rhodovulum</taxon>
    </lineage>
</organism>
<dbReference type="GO" id="GO:0005886">
    <property type="term" value="C:plasma membrane"/>
    <property type="evidence" value="ECO:0007669"/>
    <property type="project" value="TreeGrafter"/>
</dbReference>
<dbReference type="PANTHER" id="PTHR35813:SF1">
    <property type="entry name" value="INNER MEMBRANE PROTEIN YBAN"/>
    <property type="match status" value="1"/>
</dbReference>
<feature type="transmembrane region" description="Helical" evidence="1">
    <location>
        <begin position="6"/>
        <end position="39"/>
    </location>
</feature>
<dbReference type="PIRSF" id="PIRSF016789">
    <property type="entry name" value="DUF454"/>
    <property type="match status" value="1"/>
</dbReference>
<reference evidence="2 3" key="1">
    <citation type="submission" date="2019-03" db="EMBL/GenBank/DDBJ databases">
        <title>Genomic Encyclopedia of Type Strains, Phase IV (KMG-IV): sequencing the most valuable type-strain genomes for metagenomic binning, comparative biology and taxonomic classification.</title>
        <authorList>
            <person name="Goeker M."/>
        </authorList>
    </citation>
    <scope>NUCLEOTIDE SEQUENCE [LARGE SCALE GENOMIC DNA]</scope>
    <source>
        <strain evidence="2 3">DSM 21153</strain>
    </source>
</reference>
<evidence type="ECO:0000256" key="1">
    <source>
        <dbReference type="SAM" id="Phobius"/>
    </source>
</evidence>